<comment type="similarity">
    <text evidence="6">Belongs to the ABC-4 integral membrane protein family.</text>
</comment>
<dbReference type="InterPro" id="IPR050250">
    <property type="entry name" value="Macrolide_Exporter_MacB"/>
</dbReference>
<dbReference type="Pfam" id="PF12704">
    <property type="entry name" value="MacB_PCD"/>
    <property type="match status" value="1"/>
</dbReference>
<comment type="caution">
    <text evidence="10">The sequence shown here is derived from an EMBL/GenBank/DDBJ whole genome shotgun (WGS) entry which is preliminary data.</text>
</comment>
<feature type="transmembrane region" description="Helical" evidence="7">
    <location>
        <begin position="361"/>
        <end position="383"/>
    </location>
</feature>
<feature type="transmembrane region" description="Helical" evidence="7">
    <location>
        <begin position="275"/>
        <end position="298"/>
    </location>
</feature>
<keyword evidence="5 7" id="KW-0472">Membrane</keyword>
<evidence type="ECO:0000256" key="3">
    <source>
        <dbReference type="ARBA" id="ARBA00022692"/>
    </source>
</evidence>
<proteinExistence type="inferred from homology"/>
<reference evidence="10 11" key="1">
    <citation type="submission" date="2020-01" db="EMBL/GenBank/DDBJ databases">
        <authorList>
            <person name="Lee S.D."/>
        </authorList>
    </citation>
    <scope>NUCLEOTIDE SEQUENCE [LARGE SCALE GENOMIC DNA]</scope>
    <source>
        <strain evidence="10 11">SAP-35</strain>
    </source>
</reference>
<dbReference type="Proteomes" id="UP000666369">
    <property type="component" value="Unassembled WGS sequence"/>
</dbReference>
<dbReference type="PANTHER" id="PTHR30572:SF4">
    <property type="entry name" value="ABC TRANSPORTER PERMEASE YTRF"/>
    <property type="match status" value="1"/>
</dbReference>
<sequence>MLRHLLKLIWKRKSRNMMLSLEILLAFLIVFGIAAFATRNYQLYQMPTGFAWRDQWSVSIRAAQDIPNDAAMYDTLKRSLLDLPEVEKVAFTSFGPYEMSRWTSKYSLPDGSQKLVIDGLAVTDDFFAAMQMTPAEGRWFSSADDAADAAPVVINRRLADKLFPGKSAVGQIYISADSKDKEKPQQRYRVSAVVEHFRPHGEYMDPRDFMLPRFIPGVGKDPAMTIMLKLKPGTPRSFESKLNTRLKQLHSEWSYVIVPLSEGRKSMLTTQMIPLMILSVIAAFLLVMVAFGLFGVLWQNTTQRIPEIGLRRALGADAGSIYRQIIAEQLLLSSGAIVVALVLLVQLPLTGVFGDSLNWTVFLASAALSAGVIYLLSLLCSLYPGWRAARLSPTQALHYE</sequence>
<gene>
    <name evidence="10" type="ORF">GW587_28880</name>
</gene>
<evidence type="ECO:0000313" key="11">
    <source>
        <dbReference type="Proteomes" id="UP000666369"/>
    </source>
</evidence>
<reference evidence="11" key="2">
    <citation type="submission" date="2023-07" db="EMBL/GenBank/DDBJ databases">
        <title>Duganella aceri sp. nov., isolated from tree sap.</title>
        <authorList>
            <person name="Kim I.S."/>
        </authorList>
    </citation>
    <scope>NUCLEOTIDE SEQUENCE [LARGE SCALE GENOMIC DNA]</scope>
    <source>
        <strain evidence="11">SAP-35</strain>
    </source>
</reference>
<feature type="domain" description="ABC3 transporter permease C-terminal" evidence="8">
    <location>
        <begin position="280"/>
        <end position="393"/>
    </location>
</feature>
<dbReference type="PANTHER" id="PTHR30572">
    <property type="entry name" value="MEMBRANE COMPONENT OF TRANSPORTER-RELATED"/>
    <property type="match status" value="1"/>
</dbReference>
<accession>A0ABX0FU75</accession>
<evidence type="ECO:0000256" key="7">
    <source>
        <dbReference type="SAM" id="Phobius"/>
    </source>
</evidence>
<feature type="transmembrane region" description="Helical" evidence="7">
    <location>
        <begin position="330"/>
        <end position="349"/>
    </location>
</feature>
<organism evidence="10 11">
    <name type="scientific">Duganella aceris</name>
    <dbReference type="NCBI Taxonomy" id="2703883"/>
    <lineage>
        <taxon>Bacteria</taxon>
        <taxon>Pseudomonadati</taxon>
        <taxon>Pseudomonadota</taxon>
        <taxon>Betaproteobacteria</taxon>
        <taxon>Burkholderiales</taxon>
        <taxon>Oxalobacteraceae</taxon>
        <taxon>Telluria group</taxon>
        <taxon>Duganella</taxon>
    </lineage>
</organism>
<evidence type="ECO:0000256" key="1">
    <source>
        <dbReference type="ARBA" id="ARBA00004651"/>
    </source>
</evidence>
<dbReference type="EMBL" id="JAADJT010000019">
    <property type="protein sequence ID" value="NGZ88256.1"/>
    <property type="molecule type" value="Genomic_DNA"/>
</dbReference>
<evidence type="ECO:0000259" key="8">
    <source>
        <dbReference type="Pfam" id="PF02687"/>
    </source>
</evidence>
<evidence type="ECO:0000256" key="2">
    <source>
        <dbReference type="ARBA" id="ARBA00022475"/>
    </source>
</evidence>
<keyword evidence="4 7" id="KW-1133">Transmembrane helix</keyword>
<dbReference type="RefSeq" id="WP_166108375.1">
    <property type="nucleotide sequence ID" value="NZ_JAADJT010000019.1"/>
</dbReference>
<evidence type="ECO:0000259" key="9">
    <source>
        <dbReference type="Pfam" id="PF12704"/>
    </source>
</evidence>
<evidence type="ECO:0000313" key="10">
    <source>
        <dbReference type="EMBL" id="NGZ88256.1"/>
    </source>
</evidence>
<dbReference type="Pfam" id="PF02687">
    <property type="entry name" value="FtsX"/>
    <property type="match status" value="1"/>
</dbReference>
<evidence type="ECO:0000256" key="6">
    <source>
        <dbReference type="ARBA" id="ARBA00038076"/>
    </source>
</evidence>
<feature type="domain" description="MacB-like periplasmic core" evidence="9">
    <location>
        <begin position="24"/>
        <end position="234"/>
    </location>
</feature>
<protein>
    <submittedName>
        <fullName evidence="10">FtsX-like permease family protein</fullName>
    </submittedName>
</protein>
<keyword evidence="2" id="KW-1003">Cell membrane</keyword>
<evidence type="ECO:0000256" key="4">
    <source>
        <dbReference type="ARBA" id="ARBA00022989"/>
    </source>
</evidence>
<dbReference type="InterPro" id="IPR003838">
    <property type="entry name" value="ABC3_permease_C"/>
</dbReference>
<dbReference type="InterPro" id="IPR025857">
    <property type="entry name" value="MacB_PCD"/>
</dbReference>
<keyword evidence="11" id="KW-1185">Reference proteome</keyword>
<evidence type="ECO:0000256" key="5">
    <source>
        <dbReference type="ARBA" id="ARBA00023136"/>
    </source>
</evidence>
<comment type="subcellular location">
    <subcellularLocation>
        <location evidence="1">Cell membrane</location>
        <topology evidence="1">Multi-pass membrane protein</topology>
    </subcellularLocation>
</comment>
<name>A0ABX0FU75_9BURK</name>
<keyword evidence="3 7" id="KW-0812">Transmembrane</keyword>